<dbReference type="GO" id="GO:0002949">
    <property type="term" value="P:tRNA threonylcarbamoyladenosine modification"/>
    <property type="evidence" value="ECO:0007669"/>
    <property type="project" value="InterPro"/>
</dbReference>
<sequence>MKNIKIENVTLLELKEIAGIIAENIDGYRFVFLNGDLGVGKTTFVRFFCENFGINPEDVSSPTFAIVNIYEGIRLIYHVDIYRLTDVNELFYILEDQIENEEGIFLIEWANLFPEYFSDERVEIELKHKEGNKRDLIIRIFGENAEIIDKLRRWNNAKKFESKI</sequence>
<evidence type="ECO:0000256" key="1">
    <source>
        <dbReference type="ARBA" id="ARBA00004496"/>
    </source>
</evidence>
<evidence type="ECO:0000256" key="10">
    <source>
        <dbReference type="ARBA" id="ARBA00032441"/>
    </source>
</evidence>
<dbReference type="GO" id="GO:0005524">
    <property type="term" value="F:ATP binding"/>
    <property type="evidence" value="ECO:0007669"/>
    <property type="project" value="UniProtKB-KW"/>
</dbReference>
<evidence type="ECO:0000256" key="3">
    <source>
        <dbReference type="ARBA" id="ARBA00019010"/>
    </source>
</evidence>
<dbReference type="PANTHER" id="PTHR33540:SF2">
    <property type="entry name" value="TRNA THREONYLCARBAMOYLADENOSINE BIOSYNTHESIS PROTEIN TSAE"/>
    <property type="match status" value="1"/>
</dbReference>
<dbReference type="Pfam" id="PF02367">
    <property type="entry name" value="TsaE"/>
    <property type="match status" value="1"/>
</dbReference>
<organism evidence="11 12">
    <name type="scientific">Thermosipho atlanticus DSM 15807</name>
    <dbReference type="NCBI Taxonomy" id="1123380"/>
    <lineage>
        <taxon>Bacteria</taxon>
        <taxon>Thermotogati</taxon>
        <taxon>Thermotogota</taxon>
        <taxon>Thermotogae</taxon>
        <taxon>Thermotogales</taxon>
        <taxon>Fervidobacteriaceae</taxon>
        <taxon>Thermosipho</taxon>
    </lineage>
</organism>
<gene>
    <name evidence="11" type="ORF">SAMN02745199_0282</name>
</gene>
<evidence type="ECO:0000256" key="4">
    <source>
        <dbReference type="ARBA" id="ARBA00022490"/>
    </source>
</evidence>
<keyword evidence="12" id="KW-1185">Reference proteome</keyword>
<evidence type="ECO:0000256" key="5">
    <source>
        <dbReference type="ARBA" id="ARBA00022694"/>
    </source>
</evidence>
<evidence type="ECO:0000313" key="12">
    <source>
        <dbReference type="Proteomes" id="UP000242592"/>
    </source>
</evidence>
<evidence type="ECO:0000256" key="6">
    <source>
        <dbReference type="ARBA" id="ARBA00022723"/>
    </source>
</evidence>
<evidence type="ECO:0000256" key="2">
    <source>
        <dbReference type="ARBA" id="ARBA00007599"/>
    </source>
</evidence>
<dbReference type="EMBL" id="FQXN01000001">
    <property type="protein sequence ID" value="SHH20159.1"/>
    <property type="molecule type" value="Genomic_DNA"/>
</dbReference>
<dbReference type="PANTHER" id="PTHR33540">
    <property type="entry name" value="TRNA THREONYLCARBAMOYLADENOSINE BIOSYNTHESIS PROTEIN TSAE"/>
    <property type="match status" value="1"/>
</dbReference>
<dbReference type="RefSeq" id="WP_073071326.1">
    <property type="nucleotide sequence ID" value="NZ_FQXN01000001.1"/>
</dbReference>
<evidence type="ECO:0000256" key="7">
    <source>
        <dbReference type="ARBA" id="ARBA00022741"/>
    </source>
</evidence>
<keyword evidence="8" id="KW-0067">ATP-binding</keyword>
<accession>A0A1M5R2F5</accession>
<dbReference type="NCBIfam" id="TIGR00150">
    <property type="entry name" value="T6A_YjeE"/>
    <property type="match status" value="1"/>
</dbReference>
<dbReference type="STRING" id="1123380.SAMN02745199_0282"/>
<evidence type="ECO:0000313" key="11">
    <source>
        <dbReference type="EMBL" id="SHH20159.1"/>
    </source>
</evidence>
<protein>
    <recommendedName>
        <fullName evidence="3">tRNA threonylcarbamoyladenosine biosynthesis protein TsaE</fullName>
    </recommendedName>
    <alternativeName>
        <fullName evidence="10">t(6)A37 threonylcarbamoyladenosine biosynthesis protein TsaE</fullName>
    </alternativeName>
</protein>
<reference evidence="12" key="1">
    <citation type="submission" date="2016-11" db="EMBL/GenBank/DDBJ databases">
        <authorList>
            <person name="Varghese N."/>
            <person name="Submissions S."/>
        </authorList>
    </citation>
    <scope>NUCLEOTIDE SEQUENCE [LARGE SCALE GENOMIC DNA]</scope>
    <source>
        <strain evidence="12">DSM 15807</strain>
    </source>
</reference>
<comment type="subcellular location">
    <subcellularLocation>
        <location evidence="1">Cytoplasm</location>
    </subcellularLocation>
</comment>
<dbReference type="OrthoDB" id="9815896at2"/>
<proteinExistence type="inferred from homology"/>
<keyword evidence="6" id="KW-0479">Metal-binding</keyword>
<name>A0A1M5R2F5_9BACT</name>
<keyword evidence="5" id="KW-0819">tRNA processing</keyword>
<dbReference type="GO" id="GO:0005737">
    <property type="term" value="C:cytoplasm"/>
    <property type="evidence" value="ECO:0007669"/>
    <property type="project" value="UniProtKB-SubCell"/>
</dbReference>
<keyword evidence="7" id="KW-0547">Nucleotide-binding</keyword>
<dbReference type="Proteomes" id="UP000242592">
    <property type="component" value="Unassembled WGS sequence"/>
</dbReference>
<keyword evidence="9" id="KW-0460">Magnesium</keyword>
<comment type="similarity">
    <text evidence="2">Belongs to the TsaE family.</text>
</comment>
<dbReference type="InterPro" id="IPR027417">
    <property type="entry name" value="P-loop_NTPase"/>
</dbReference>
<evidence type="ECO:0000256" key="9">
    <source>
        <dbReference type="ARBA" id="ARBA00022842"/>
    </source>
</evidence>
<dbReference type="SUPFAM" id="SSF52540">
    <property type="entry name" value="P-loop containing nucleoside triphosphate hydrolases"/>
    <property type="match status" value="1"/>
</dbReference>
<dbReference type="Gene3D" id="3.40.50.300">
    <property type="entry name" value="P-loop containing nucleotide triphosphate hydrolases"/>
    <property type="match status" value="1"/>
</dbReference>
<dbReference type="GO" id="GO:0046872">
    <property type="term" value="F:metal ion binding"/>
    <property type="evidence" value="ECO:0007669"/>
    <property type="project" value="UniProtKB-KW"/>
</dbReference>
<dbReference type="AlphaFoldDB" id="A0A1M5R2F5"/>
<dbReference type="InterPro" id="IPR003442">
    <property type="entry name" value="T6A_TsaE"/>
</dbReference>
<evidence type="ECO:0000256" key="8">
    <source>
        <dbReference type="ARBA" id="ARBA00022840"/>
    </source>
</evidence>
<keyword evidence="4" id="KW-0963">Cytoplasm</keyword>